<dbReference type="CDD" id="cd16343">
    <property type="entry name" value="LMWPTP"/>
    <property type="match status" value="1"/>
</dbReference>
<dbReference type="STRING" id="1157962.A0A250X013"/>
<feature type="domain" description="Phosphotyrosine protein phosphatase I" evidence="1">
    <location>
        <begin position="84"/>
        <end position="258"/>
    </location>
</feature>
<organism evidence="2 3">
    <name type="scientific">Chlamydomonas eustigma</name>
    <dbReference type="NCBI Taxonomy" id="1157962"/>
    <lineage>
        <taxon>Eukaryota</taxon>
        <taxon>Viridiplantae</taxon>
        <taxon>Chlorophyta</taxon>
        <taxon>core chlorophytes</taxon>
        <taxon>Chlorophyceae</taxon>
        <taxon>CS clade</taxon>
        <taxon>Chlamydomonadales</taxon>
        <taxon>Chlamydomonadaceae</taxon>
        <taxon>Chlamydomonas</taxon>
    </lineage>
</organism>
<dbReference type="OrthoDB" id="3388at2759"/>
<dbReference type="SMART" id="SM00226">
    <property type="entry name" value="LMWPc"/>
    <property type="match status" value="1"/>
</dbReference>
<dbReference type="SUPFAM" id="SSF52788">
    <property type="entry name" value="Phosphotyrosine protein phosphatases I"/>
    <property type="match status" value="1"/>
</dbReference>
<accession>A0A250X013</accession>
<dbReference type="Proteomes" id="UP000232323">
    <property type="component" value="Unassembled WGS sequence"/>
</dbReference>
<dbReference type="InterPro" id="IPR023485">
    <property type="entry name" value="Ptyr_pPase"/>
</dbReference>
<dbReference type="PANTHER" id="PTHR47439">
    <property type="entry name" value="LOW MOLECULAR WEIGHT PHOSPHOTYROSINE PROTEIN PHOSPHATASE-RELATED"/>
    <property type="match status" value="1"/>
</dbReference>
<evidence type="ECO:0000313" key="2">
    <source>
        <dbReference type="EMBL" id="GAX76434.1"/>
    </source>
</evidence>
<dbReference type="PANTHER" id="PTHR47439:SF1">
    <property type="entry name" value="ACID PHOSPHATASE"/>
    <property type="match status" value="1"/>
</dbReference>
<evidence type="ECO:0000259" key="1">
    <source>
        <dbReference type="SMART" id="SM00226"/>
    </source>
</evidence>
<sequence>MLSLTKSSSAYYSRSQKNELCLNMTPRSSVLAPNLQRARTSDHYRFQPSTCSFMSLLFKPTSCDLIRSKASGNLTSDTIKHQKLRVIFVCLGNICRSPTAEAVFRAVVERRGVSHLFDIDSCGTGGGNPDWYCRGGWSYHEGDEPDRRMTSAAQKRGIVLTSRSRPLTPMDVTRFDLIIGMDAKNQYAVKEATSYWLSEGMIESSEAEVLRSKNSLMTDYCRTYKGVTEVPDPYYGGPEGFERVLDLLYDACEGLLDTLLTTHASIQMTGDT</sequence>
<dbReference type="Gene3D" id="3.40.50.2300">
    <property type="match status" value="1"/>
</dbReference>
<dbReference type="InterPro" id="IPR036196">
    <property type="entry name" value="Ptyr_pPase_sf"/>
</dbReference>
<keyword evidence="3" id="KW-1185">Reference proteome</keyword>
<evidence type="ECO:0000313" key="3">
    <source>
        <dbReference type="Proteomes" id="UP000232323"/>
    </source>
</evidence>
<name>A0A250X013_9CHLO</name>
<reference evidence="2 3" key="1">
    <citation type="submission" date="2017-08" db="EMBL/GenBank/DDBJ databases">
        <title>Acidophilic green algal genome provides insights into adaptation to an acidic environment.</title>
        <authorList>
            <person name="Hirooka S."/>
            <person name="Hirose Y."/>
            <person name="Kanesaki Y."/>
            <person name="Higuchi S."/>
            <person name="Fujiwara T."/>
            <person name="Onuma R."/>
            <person name="Era A."/>
            <person name="Ohbayashi R."/>
            <person name="Uzuka A."/>
            <person name="Nozaki H."/>
            <person name="Yoshikawa H."/>
            <person name="Miyagishima S.Y."/>
        </authorList>
    </citation>
    <scope>NUCLEOTIDE SEQUENCE [LARGE SCALE GENOMIC DNA]</scope>
    <source>
        <strain evidence="2 3">NIES-2499</strain>
    </source>
</reference>
<protein>
    <recommendedName>
        <fullName evidence="1">Phosphotyrosine protein phosphatase I domain-containing protein</fullName>
    </recommendedName>
</protein>
<dbReference type="AlphaFoldDB" id="A0A250X013"/>
<dbReference type="Pfam" id="PF01451">
    <property type="entry name" value="LMWPc"/>
    <property type="match status" value="1"/>
</dbReference>
<comment type="caution">
    <text evidence="2">The sequence shown here is derived from an EMBL/GenBank/DDBJ whole genome shotgun (WGS) entry which is preliminary data.</text>
</comment>
<gene>
    <name evidence="2" type="ORF">CEUSTIGMA_g3879.t1</name>
</gene>
<dbReference type="EMBL" id="BEGY01000017">
    <property type="protein sequence ID" value="GAX76434.1"/>
    <property type="molecule type" value="Genomic_DNA"/>
</dbReference>
<dbReference type="InterPro" id="IPR052995">
    <property type="entry name" value="LMW-PTP"/>
</dbReference>
<proteinExistence type="predicted"/>